<sequence>MEDFDILGSILQTADSGRLDLLPDRLKITHGFRARQVYSEEGHEEEIQVVRVDTFGRCPGCPFLLAKYLKTFQKQRRFVGRLRQSWQIVWNELSAAIIRCAAYHQIVQLKPAVAKPQNSDETKFFIQIPVMCVIHILEMYVDGVMTKRRKRHSHFTGENQLKYQPLKYVLNMEYYKFYNA</sequence>
<comment type="caution">
    <text evidence="1">The sequence shown here is derived from an EMBL/GenBank/DDBJ whole genome shotgun (WGS) entry which is preliminary data.</text>
</comment>
<dbReference type="Proteomes" id="UP001162164">
    <property type="component" value="Unassembled WGS sequence"/>
</dbReference>
<dbReference type="EMBL" id="JAPWTJ010001556">
    <property type="protein sequence ID" value="KAJ8970906.1"/>
    <property type="molecule type" value="Genomic_DNA"/>
</dbReference>
<protein>
    <recommendedName>
        <fullName evidence="3">Transposase</fullName>
    </recommendedName>
</protein>
<evidence type="ECO:0000313" key="2">
    <source>
        <dbReference type="Proteomes" id="UP001162164"/>
    </source>
</evidence>
<evidence type="ECO:0000313" key="1">
    <source>
        <dbReference type="EMBL" id="KAJ8970906.1"/>
    </source>
</evidence>
<organism evidence="1 2">
    <name type="scientific">Molorchus minor</name>
    <dbReference type="NCBI Taxonomy" id="1323400"/>
    <lineage>
        <taxon>Eukaryota</taxon>
        <taxon>Metazoa</taxon>
        <taxon>Ecdysozoa</taxon>
        <taxon>Arthropoda</taxon>
        <taxon>Hexapoda</taxon>
        <taxon>Insecta</taxon>
        <taxon>Pterygota</taxon>
        <taxon>Neoptera</taxon>
        <taxon>Endopterygota</taxon>
        <taxon>Coleoptera</taxon>
        <taxon>Polyphaga</taxon>
        <taxon>Cucujiformia</taxon>
        <taxon>Chrysomeloidea</taxon>
        <taxon>Cerambycidae</taxon>
        <taxon>Lamiinae</taxon>
        <taxon>Monochamini</taxon>
        <taxon>Molorchus</taxon>
    </lineage>
</organism>
<keyword evidence="2" id="KW-1185">Reference proteome</keyword>
<accession>A0ABQ9J1F9</accession>
<gene>
    <name evidence="1" type="ORF">NQ317_009058</name>
</gene>
<evidence type="ECO:0008006" key="3">
    <source>
        <dbReference type="Google" id="ProtNLM"/>
    </source>
</evidence>
<reference evidence="1" key="1">
    <citation type="journal article" date="2023" name="Insect Mol. Biol.">
        <title>Genome sequencing provides insights into the evolution of gene families encoding plant cell wall-degrading enzymes in longhorned beetles.</title>
        <authorList>
            <person name="Shin N.R."/>
            <person name="Okamura Y."/>
            <person name="Kirsch R."/>
            <person name="Pauchet Y."/>
        </authorList>
    </citation>
    <scope>NUCLEOTIDE SEQUENCE</scope>
    <source>
        <strain evidence="1">MMC_N1</strain>
    </source>
</reference>
<name>A0ABQ9J1F9_9CUCU</name>
<proteinExistence type="predicted"/>